<name>A0A420Y758_9PEZI</name>
<dbReference type="GO" id="GO:0005737">
    <property type="term" value="C:cytoplasm"/>
    <property type="evidence" value="ECO:0007669"/>
    <property type="project" value="TreeGrafter"/>
</dbReference>
<comment type="similarity">
    <text evidence="2">Belongs to the DAMOX/DASOX family.</text>
</comment>
<dbReference type="Gene3D" id="3.30.9.10">
    <property type="entry name" value="D-Amino Acid Oxidase, subunit A, domain 2"/>
    <property type="match status" value="1"/>
</dbReference>
<keyword evidence="4 6" id="KW-0274">FAD</keyword>
<keyword evidence="5" id="KW-0560">Oxidoreductase</keyword>
<feature type="binding site" evidence="6">
    <location>
        <position position="199"/>
    </location>
    <ligand>
        <name>FAD</name>
        <dbReference type="ChEBI" id="CHEBI:57692"/>
    </ligand>
</feature>
<dbReference type="PANTHER" id="PTHR11530:SF26">
    <property type="entry name" value="FAD DEPENDENT OXIDOREDUCTASE SUPERFAMILY (AFU_ORTHOLOGUE AFUA_5G13940)"/>
    <property type="match status" value="1"/>
</dbReference>
<sequence length="358" mass="39835">MPHIVVIGAGVTGLSSAIALQEKGYTVSIVAKDLPLPSEAIQTVHNLINYTSPWGGAHNRWIPPPLGSVREHEWSVTTFHRMHALSRSNAEAGITFMKGIEYIEAPGPEYADLTEQRARRELGMPGWRRLTKAEFPDERVKWGCEYDTWCVNPMVYCAFLLRRFVARGGKVVQGEVREVEEVWAMKLDLGKVDGMVNATGHGFGDKDMFVTRGQTCLVANTCDATVTRQNADGTWTFCVPRNFEGGTVIGGTKEPNDWNTEPSLEVREKLLSMFAATYPKILGEKREFQVIRDIVGRRPTRHGGPRIEVEETRPEEGKVGKVVVHAYGLGGRGYELSWGVAEEVLDLVEKSVPLQSKL</sequence>
<dbReference type="PROSITE" id="PS00677">
    <property type="entry name" value="DAO"/>
    <property type="match status" value="1"/>
</dbReference>
<feature type="domain" description="FAD dependent oxidoreductase" evidence="7">
    <location>
        <begin position="4"/>
        <end position="346"/>
    </location>
</feature>
<keyword evidence="9" id="KW-1185">Reference proteome</keyword>
<feature type="binding site" evidence="6">
    <location>
        <position position="176"/>
    </location>
    <ligand>
        <name>FAD</name>
        <dbReference type="ChEBI" id="CHEBI:57692"/>
    </ligand>
</feature>
<dbReference type="STRING" id="177199.A0A420Y758"/>
<evidence type="ECO:0000256" key="3">
    <source>
        <dbReference type="ARBA" id="ARBA00022630"/>
    </source>
</evidence>
<protein>
    <recommendedName>
        <fullName evidence="7">FAD dependent oxidoreductase domain-containing protein</fullName>
    </recommendedName>
</protein>
<reference evidence="8 9" key="1">
    <citation type="submission" date="2018-08" db="EMBL/GenBank/DDBJ databases">
        <title>Draft genome of the lignicolous fungus Coniochaeta pulveracea.</title>
        <authorList>
            <person name="Borstlap C.J."/>
            <person name="De Witt R.N."/>
            <person name="Botha A."/>
            <person name="Volschenk H."/>
        </authorList>
    </citation>
    <scope>NUCLEOTIDE SEQUENCE [LARGE SCALE GENOMIC DNA]</scope>
    <source>
        <strain evidence="8 9">CAB683</strain>
    </source>
</reference>
<feature type="binding site" evidence="6">
    <location>
        <position position="331"/>
    </location>
    <ligand>
        <name>D-dopa</name>
        <dbReference type="ChEBI" id="CHEBI:149689"/>
    </ligand>
</feature>
<evidence type="ECO:0000313" key="8">
    <source>
        <dbReference type="EMBL" id="RKU43693.1"/>
    </source>
</evidence>
<accession>A0A420Y758</accession>
<dbReference type="EMBL" id="QVQW01000039">
    <property type="protein sequence ID" value="RKU43693.1"/>
    <property type="molecule type" value="Genomic_DNA"/>
</dbReference>
<dbReference type="Gene3D" id="3.40.50.720">
    <property type="entry name" value="NAD(P)-binding Rossmann-like Domain"/>
    <property type="match status" value="1"/>
</dbReference>
<dbReference type="InterPro" id="IPR023209">
    <property type="entry name" value="DAO"/>
</dbReference>
<feature type="binding site" evidence="6">
    <location>
        <begin position="51"/>
        <end position="52"/>
    </location>
    <ligand>
        <name>FAD</name>
        <dbReference type="ChEBI" id="CHEBI:57692"/>
    </ligand>
</feature>
<dbReference type="GO" id="GO:0019478">
    <property type="term" value="P:D-amino acid catabolic process"/>
    <property type="evidence" value="ECO:0007669"/>
    <property type="project" value="TreeGrafter"/>
</dbReference>
<dbReference type="SUPFAM" id="SSF51971">
    <property type="entry name" value="Nucleotide-binding domain"/>
    <property type="match status" value="1"/>
</dbReference>
<evidence type="ECO:0000256" key="4">
    <source>
        <dbReference type="ARBA" id="ARBA00022827"/>
    </source>
</evidence>
<dbReference type="PIRSF" id="PIRSF000189">
    <property type="entry name" value="D-aa_oxidase"/>
    <property type="match status" value="1"/>
</dbReference>
<comment type="caution">
    <text evidence="8">The sequence shown here is derived from an EMBL/GenBank/DDBJ whole genome shotgun (WGS) entry which is preliminary data.</text>
</comment>
<evidence type="ECO:0000259" key="7">
    <source>
        <dbReference type="Pfam" id="PF01266"/>
    </source>
</evidence>
<evidence type="ECO:0000256" key="6">
    <source>
        <dbReference type="PIRSR" id="PIRSR000189-1"/>
    </source>
</evidence>
<feature type="binding site" evidence="6">
    <location>
        <position position="298"/>
    </location>
    <ligand>
        <name>D-dopa</name>
        <dbReference type="ChEBI" id="CHEBI:149689"/>
    </ligand>
</feature>
<gene>
    <name evidence="8" type="ORF">DL546_001308</name>
</gene>
<dbReference type="Proteomes" id="UP000275385">
    <property type="component" value="Unassembled WGS sequence"/>
</dbReference>
<evidence type="ECO:0000313" key="9">
    <source>
        <dbReference type="Proteomes" id="UP000275385"/>
    </source>
</evidence>
<dbReference type="Pfam" id="PF01266">
    <property type="entry name" value="DAO"/>
    <property type="match status" value="1"/>
</dbReference>
<dbReference type="InterPro" id="IPR006076">
    <property type="entry name" value="FAD-dep_OxRdtase"/>
</dbReference>
<keyword evidence="3" id="KW-0285">Flavoprotein</keyword>
<evidence type="ECO:0000256" key="2">
    <source>
        <dbReference type="ARBA" id="ARBA00006730"/>
    </source>
</evidence>
<dbReference type="SUPFAM" id="SSF54373">
    <property type="entry name" value="FAD-linked reductases, C-terminal domain"/>
    <property type="match status" value="1"/>
</dbReference>
<organism evidence="8 9">
    <name type="scientific">Coniochaeta pulveracea</name>
    <dbReference type="NCBI Taxonomy" id="177199"/>
    <lineage>
        <taxon>Eukaryota</taxon>
        <taxon>Fungi</taxon>
        <taxon>Dikarya</taxon>
        <taxon>Ascomycota</taxon>
        <taxon>Pezizomycotina</taxon>
        <taxon>Sordariomycetes</taxon>
        <taxon>Sordariomycetidae</taxon>
        <taxon>Coniochaetales</taxon>
        <taxon>Coniochaetaceae</taxon>
        <taxon>Coniochaeta</taxon>
    </lineage>
</organism>
<proteinExistence type="inferred from homology"/>
<dbReference type="AlphaFoldDB" id="A0A420Y758"/>
<dbReference type="PANTHER" id="PTHR11530">
    <property type="entry name" value="D-AMINO ACID OXIDASE"/>
    <property type="match status" value="1"/>
</dbReference>
<dbReference type="GO" id="GO:0071949">
    <property type="term" value="F:FAD binding"/>
    <property type="evidence" value="ECO:0007669"/>
    <property type="project" value="InterPro"/>
</dbReference>
<evidence type="ECO:0000256" key="1">
    <source>
        <dbReference type="ARBA" id="ARBA00001974"/>
    </source>
</evidence>
<dbReference type="InterPro" id="IPR006181">
    <property type="entry name" value="D-amino_acid_oxidase_CS"/>
</dbReference>
<dbReference type="OrthoDB" id="2015447at2759"/>
<dbReference type="GO" id="GO:0003884">
    <property type="term" value="F:D-amino-acid oxidase activity"/>
    <property type="evidence" value="ECO:0007669"/>
    <property type="project" value="InterPro"/>
</dbReference>
<evidence type="ECO:0000256" key="5">
    <source>
        <dbReference type="ARBA" id="ARBA00023002"/>
    </source>
</evidence>
<comment type="cofactor">
    <cofactor evidence="1 6">
        <name>FAD</name>
        <dbReference type="ChEBI" id="CHEBI:57692"/>
    </cofactor>
</comment>